<dbReference type="KEGG" id="svt:SVTN_40235"/>
<sequence length="59" mass="6230">MAVTDLVIGEVHPAVSHAPNDALLIKTTGHGMAAYPELCGDLLDLLPLDEIAPNDLLVR</sequence>
<geneLocation type="plasmid" evidence="1 2">
    <name>pSVL1</name>
</geneLocation>
<protein>
    <submittedName>
        <fullName evidence="1">Uncharacterized protein</fullName>
    </submittedName>
</protein>
<accession>A0A0B5IPR1</accession>
<gene>
    <name evidence="1" type="ORF">SVTN_40235</name>
</gene>
<keyword evidence="1" id="KW-0614">Plasmid</keyword>
<dbReference type="HOGENOM" id="CLU_2959098_0_0_11"/>
<dbReference type="AlphaFoldDB" id="A0A0B5IPR1"/>
<keyword evidence="2" id="KW-1185">Reference proteome</keyword>
<evidence type="ECO:0000313" key="2">
    <source>
        <dbReference type="Proteomes" id="UP000031774"/>
    </source>
</evidence>
<dbReference type="Proteomes" id="UP000031774">
    <property type="component" value="Plasmid pSVL1"/>
</dbReference>
<reference evidence="1 2" key="1">
    <citation type="submission" date="2014-12" db="EMBL/GenBank/DDBJ databases">
        <title>Complete genome sequence of Streptomyces vietnamensis strain GIMV4.0001, a genetic manipulable producer of the benzoisochromanequinone antibiotic granaticin.</title>
        <authorList>
            <person name="Deng M.R."/>
            <person name="Guo J."/>
            <person name="Ma L.Y."/>
            <person name="Feng G.D."/>
            <person name="Mo C.Y."/>
            <person name="Zhu H.H."/>
        </authorList>
    </citation>
    <scope>NUCLEOTIDE SEQUENCE [LARGE SCALE GENOMIC DNA]</scope>
    <source>
        <strain evidence="2">GIMV4.0001</strain>
        <plasmid evidence="1 2">pSVL1</plasmid>
    </source>
</reference>
<dbReference type="EMBL" id="CP010408">
    <property type="protein sequence ID" value="AJF70414.1"/>
    <property type="molecule type" value="Genomic_DNA"/>
</dbReference>
<organism evidence="1 2">
    <name type="scientific">Streptomyces vietnamensis</name>
    <dbReference type="NCBI Taxonomy" id="362257"/>
    <lineage>
        <taxon>Bacteria</taxon>
        <taxon>Bacillati</taxon>
        <taxon>Actinomycetota</taxon>
        <taxon>Actinomycetes</taxon>
        <taxon>Kitasatosporales</taxon>
        <taxon>Streptomycetaceae</taxon>
        <taxon>Streptomyces</taxon>
    </lineage>
</organism>
<proteinExistence type="predicted"/>
<evidence type="ECO:0000313" key="1">
    <source>
        <dbReference type="EMBL" id="AJF70414.1"/>
    </source>
</evidence>
<name>A0A0B5IPR1_9ACTN</name>